<dbReference type="InterPro" id="IPR012677">
    <property type="entry name" value="Nucleotide-bd_a/b_plait_sf"/>
</dbReference>
<evidence type="ECO:0000256" key="5">
    <source>
        <dbReference type="ARBA" id="ARBA00023274"/>
    </source>
</evidence>
<evidence type="ECO:0000313" key="8">
    <source>
        <dbReference type="Proteomes" id="UP000269883"/>
    </source>
</evidence>
<evidence type="ECO:0000256" key="4">
    <source>
        <dbReference type="ARBA" id="ARBA00022980"/>
    </source>
</evidence>
<evidence type="ECO:0000256" key="1">
    <source>
        <dbReference type="ARBA" id="ARBA00006700"/>
    </source>
</evidence>
<keyword evidence="3 6" id="KW-0694">RNA-binding</keyword>
<dbReference type="GO" id="GO:1990904">
    <property type="term" value="C:ribonucleoprotein complex"/>
    <property type="evidence" value="ECO:0007669"/>
    <property type="project" value="UniProtKB-KW"/>
</dbReference>
<dbReference type="SUPFAM" id="SSF54189">
    <property type="entry name" value="Ribosomal proteins S24e, L23 and L15e"/>
    <property type="match status" value="1"/>
</dbReference>
<dbReference type="RefSeq" id="WP_126376043.1">
    <property type="nucleotide sequence ID" value="NZ_AP017378.1"/>
</dbReference>
<dbReference type="HAMAP" id="MF_01369_B">
    <property type="entry name" value="Ribosomal_uL23_B"/>
    <property type="match status" value="1"/>
</dbReference>
<dbReference type="NCBIfam" id="NF004363">
    <property type="entry name" value="PRK05738.2-4"/>
    <property type="match status" value="1"/>
</dbReference>
<protein>
    <recommendedName>
        <fullName evidence="6">Large ribosomal subunit protein uL23</fullName>
    </recommendedName>
</protein>
<dbReference type="InterPro" id="IPR012678">
    <property type="entry name" value="Ribosomal_uL23/eL15/eS24_sf"/>
</dbReference>
<evidence type="ECO:0000256" key="3">
    <source>
        <dbReference type="ARBA" id="ARBA00022884"/>
    </source>
</evidence>
<gene>
    <name evidence="6" type="primary">rplW</name>
    <name evidence="7" type="ORF">DFE_0393</name>
</gene>
<comment type="similarity">
    <text evidence="1 6">Belongs to the universal ribosomal protein uL23 family.</text>
</comment>
<dbReference type="Gene3D" id="3.30.70.330">
    <property type="match status" value="1"/>
</dbReference>
<dbReference type="FunFam" id="3.30.70.330:FF:000001">
    <property type="entry name" value="50S ribosomal protein L23"/>
    <property type="match status" value="1"/>
</dbReference>
<dbReference type="PANTHER" id="PTHR11620">
    <property type="entry name" value="60S RIBOSOMAL PROTEIN L23A"/>
    <property type="match status" value="1"/>
</dbReference>
<comment type="function">
    <text evidence="6">One of the early assembly proteins it binds 23S rRNA. One of the proteins that surrounds the polypeptide exit tunnel on the outside of the ribosome. Forms the main docking site for trigger factor binding to the ribosome.</text>
</comment>
<sequence>MEYTQILIKPLISEKATYAKEMANQVVFFVHPDANKIQIRQAVEKAFDVKVSGVNVIRRRPRPRTKFGRVTGQQSGYKKALVTLAEGEKIELFEGV</sequence>
<accession>A0A2Z6AV50</accession>
<dbReference type="GO" id="GO:0006412">
    <property type="term" value="P:translation"/>
    <property type="evidence" value="ECO:0007669"/>
    <property type="project" value="UniProtKB-UniRule"/>
</dbReference>
<dbReference type="GO" id="GO:0003735">
    <property type="term" value="F:structural constituent of ribosome"/>
    <property type="evidence" value="ECO:0007669"/>
    <property type="project" value="InterPro"/>
</dbReference>
<evidence type="ECO:0000256" key="6">
    <source>
        <dbReference type="HAMAP-Rule" id="MF_01369"/>
    </source>
</evidence>
<name>A0A2Z6AV50_9BACT</name>
<dbReference type="GO" id="GO:0005840">
    <property type="term" value="C:ribosome"/>
    <property type="evidence" value="ECO:0007669"/>
    <property type="project" value="UniProtKB-KW"/>
</dbReference>
<dbReference type="OrthoDB" id="9793353at2"/>
<organism evidence="7 8">
    <name type="scientific">Desulfovibrio ferrophilus</name>
    <dbReference type="NCBI Taxonomy" id="241368"/>
    <lineage>
        <taxon>Bacteria</taxon>
        <taxon>Pseudomonadati</taxon>
        <taxon>Thermodesulfobacteriota</taxon>
        <taxon>Desulfovibrionia</taxon>
        <taxon>Desulfovibrionales</taxon>
        <taxon>Desulfovibrionaceae</taxon>
        <taxon>Desulfovibrio</taxon>
    </lineage>
</organism>
<dbReference type="EMBL" id="AP017378">
    <property type="protein sequence ID" value="BBD07119.1"/>
    <property type="molecule type" value="Genomic_DNA"/>
</dbReference>
<dbReference type="Pfam" id="PF00276">
    <property type="entry name" value="Ribosomal_L23"/>
    <property type="match status" value="1"/>
</dbReference>
<evidence type="ECO:0000256" key="2">
    <source>
        <dbReference type="ARBA" id="ARBA00022730"/>
    </source>
</evidence>
<dbReference type="AlphaFoldDB" id="A0A2Z6AV50"/>
<dbReference type="KEGG" id="dfl:DFE_0393"/>
<keyword evidence="8" id="KW-1185">Reference proteome</keyword>
<comment type="subunit">
    <text evidence="6">Part of the 50S ribosomal subunit. Contacts protein L29, and trigger factor when it is bound to the ribosome.</text>
</comment>
<dbReference type="Proteomes" id="UP000269883">
    <property type="component" value="Chromosome"/>
</dbReference>
<dbReference type="InterPro" id="IPR013025">
    <property type="entry name" value="Ribosomal_uL23-like"/>
</dbReference>
<reference evidence="7 8" key="1">
    <citation type="journal article" date="2018" name="Sci. Adv.">
        <title>Multi-heme cytochromes provide a pathway for survival in energy-limited environments.</title>
        <authorList>
            <person name="Deng X."/>
            <person name="Dohmae N."/>
            <person name="Nealson K.H."/>
            <person name="Hashimoto K."/>
            <person name="Okamoto A."/>
        </authorList>
    </citation>
    <scope>NUCLEOTIDE SEQUENCE [LARGE SCALE GENOMIC DNA]</scope>
    <source>
        <strain evidence="7 8">IS5</strain>
    </source>
</reference>
<keyword evidence="2 6" id="KW-0699">rRNA-binding</keyword>
<evidence type="ECO:0000313" key="7">
    <source>
        <dbReference type="EMBL" id="BBD07119.1"/>
    </source>
</evidence>
<proteinExistence type="inferred from homology"/>
<dbReference type="GO" id="GO:0019843">
    <property type="term" value="F:rRNA binding"/>
    <property type="evidence" value="ECO:0007669"/>
    <property type="project" value="UniProtKB-UniRule"/>
</dbReference>
<keyword evidence="5 6" id="KW-0687">Ribonucleoprotein</keyword>
<keyword evidence="4 6" id="KW-0689">Ribosomal protein</keyword>